<keyword evidence="3" id="KW-0805">Transcription regulation</keyword>
<dbReference type="InterPro" id="IPR050933">
    <property type="entry name" value="Circadian_TF"/>
</dbReference>
<evidence type="ECO:0008006" key="12">
    <source>
        <dbReference type="Google" id="ProtNLM"/>
    </source>
</evidence>
<dbReference type="SUPFAM" id="SSF47459">
    <property type="entry name" value="HLH, helix-loop-helix DNA-binding domain"/>
    <property type="match status" value="1"/>
</dbReference>
<dbReference type="InterPro" id="IPR011598">
    <property type="entry name" value="bHLH_dom"/>
</dbReference>
<comment type="caution">
    <text evidence="10">The sequence shown here is derived from an EMBL/GenBank/DDBJ whole genome shotgun (WGS) entry which is preliminary data.</text>
</comment>
<dbReference type="SMART" id="SM00353">
    <property type="entry name" value="HLH"/>
    <property type="match status" value="1"/>
</dbReference>
<dbReference type="SMART" id="SM00091">
    <property type="entry name" value="PAS"/>
    <property type="match status" value="2"/>
</dbReference>
<dbReference type="Gene3D" id="4.10.280.10">
    <property type="entry name" value="Helix-loop-helix DNA-binding domain"/>
    <property type="match status" value="1"/>
</dbReference>
<feature type="region of interest" description="Disordered" evidence="7">
    <location>
        <begin position="603"/>
        <end position="663"/>
    </location>
</feature>
<evidence type="ECO:0000256" key="5">
    <source>
        <dbReference type="ARBA" id="ARBA00023163"/>
    </source>
</evidence>
<dbReference type="AlphaFoldDB" id="A0AA88LL11"/>
<evidence type="ECO:0000259" key="9">
    <source>
        <dbReference type="PROSITE" id="PS50888"/>
    </source>
</evidence>
<evidence type="ECO:0000256" key="7">
    <source>
        <dbReference type="SAM" id="MobiDB-lite"/>
    </source>
</evidence>
<dbReference type="PROSITE" id="PS50112">
    <property type="entry name" value="PAS"/>
    <property type="match status" value="2"/>
</dbReference>
<comment type="subcellular location">
    <subcellularLocation>
        <location evidence="1">Nucleus</location>
    </subcellularLocation>
</comment>
<dbReference type="SUPFAM" id="SSF55785">
    <property type="entry name" value="PYP-like sensor domain (PAS domain)"/>
    <property type="match status" value="2"/>
</dbReference>
<evidence type="ECO:0000313" key="10">
    <source>
        <dbReference type="EMBL" id="KAK2725955.1"/>
    </source>
</evidence>
<dbReference type="InterPro" id="IPR000014">
    <property type="entry name" value="PAS"/>
</dbReference>
<protein>
    <recommendedName>
        <fullName evidence="12">Cycle</fullName>
    </recommendedName>
</protein>
<dbReference type="GO" id="GO:0045944">
    <property type="term" value="P:positive regulation of transcription by RNA polymerase II"/>
    <property type="evidence" value="ECO:0007669"/>
    <property type="project" value="UniProtKB-ARBA"/>
</dbReference>
<feature type="domain" description="PAS" evidence="8">
    <location>
        <begin position="233"/>
        <end position="297"/>
    </location>
</feature>
<name>A0AA88LL11_ARTSF</name>
<dbReference type="GO" id="GO:0046983">
    <property type="term" value="F:protein dimerization activity"/>
    <property type="evidence" value="ECO:0007669"/>
    <property type="project" value="InterPro"/>
</dbReference>
<feature type="region of interest" description="Disordered" evidence="7">
    <location>
        <begin position="75"/>
        <end position="113"/>
    </location>
</feature>
<feature type="region of interest" description="Disordered" evidence="7">
    <location>
        <begin position="140"/>
        <end position="170"/>
    </location>
</feature>
<feature type="domain" description="BHLH" evidence="9">
    <location>
        <begin position="161"/>
        <end position="214"/>
    </location>
</feature>
<accession>A0AA88LL11</accession>
<evidence type="ECO:0000256" key="1">
    <source>
        <dbReference type="ARBA" id="ARBA00004123"/>
    </source>
</evidence>
<keyword evidence="6" id="KW-0539">Nucleus</keyword>
<dbReference type="EMBL" id="JAVRJZ010000002">
    <property type="protein sequence ID" value="KAK2725955.1"/>
    <property type="molecule type" value="Genomic_DNA"/>
</dbReference>
<dbReference type="InterPro" id="IPR036638">
    <property type="entry name" value="HLH_DNA-bd_sf"/>
</dbReference>
<evidence type="ECO:0000256" key="4">
    <source>
        <dbReference type="ARBA" id="ARBA00023125"/>
    </source>
</evidence>
<dbReference type="PROSITE" id="PS50888">
    <property type="entry name" value="BHLH"/>
    <property type="match status" value="1"/>
</dbReference>
<feature type="compositionally biased region" description="Polar residues" evidence="7">
    <location>
        <begin position="645"/>
        <end position="663"/>
    </location>
</feature>
<keyword evidence="5" id="KW-0804">Transcription</keyword>
<dbReference type="PANTHER" id="PTHR23042">
    <property type="entry name" value="CIRCADIAN PROTEIN CLOCK/ARNT/BMAL/PAS"/>
    <property type="match status" value="1"/>
</dbReference>
<dbReference type="Gene3D" id="3.30.450.20">
    <property type="entry name" value="PAS domain"/>
    <property type="match status" value="2"/>
</dbReference>
<keyword evidence="2" id="KW-0677">Repeat</keyword>
<dbReference type="GO" id="GO:0005737">
    <property type="term" value="C:cytoplasm"/>
    <property type="evidence" value="ECO:0007669"/>
    <property type="project" value="InterPro"/>
</dbReference>
<evidence type="ECO:0000256" key="2">
    <source>
        <dbReference type="ARBA" id="ARBA00022737"/>
    </source>
</evidence>
<evidence type="ECO:0000259" key="8">
    <source>
        <dbReference type="PROSITE" id="PS50112"/>
    </source>
</evidence>
<dbReference type="GO" id="GO:0003700">
    <property type="term" value="F:DNA-binding transcription factor activity"/>
    <property type="evidence" value="ECO:0007669"/>
    <property type="project" value="InterPro"/>
</dbReference>
<evidence type="ECO:0000256" key="6">
    <source>
        <dbReference type="ARBA" id="ARBA00023242"/>
    </source>
</evidence>
<feature type="compositionally biased region" description="Low complexity" evidence="7">
    <location>
        <begin position="603"/>
        <end position="624"/>
    </location>
</feature>
<evidence type="ECO:0000256" key="3">
    <source>
        <dbReference type="ARBA" id="ARBA00023015"/>
    </source>
</evidence>
<dbReference type="InterPro" id="IPR001067">
    <property type="entry name" value="Nuc_translocat"/>
</dbReference>
<dbReference type="Pfam" id="PF14598">
    <property type="entry name" value="PAS_11"/>
    <property type="match status" value="1"/>
</dbReference>
<dbReference type="Proteomes" id="UP001187531">
    <property type="component" value="Unassembled WGS sequence"/>
</dbReference>
<dbReference type="GO" id="GO:0005667">
    <property type="term" value="C:transcription regulator complex"/>
    <property type="evidence" value="ECO:0007669"/>
    <property type="project" value="InterPro"/>
</dbReference>
<dbReference type="Pfam" id="PF00989">
    <property type="entry name" value="PAS"/>
    <property type="match status" value="1"/>
</dbReference>
<dbReference type="InterPro" id="IPR013767">
    <property type="entry name" value="PAS_fold"/>
</dbReference>
<dbReference type="GO" id="GO:0003677">
    <property type="term" value="F:DNA binding"/>
    <property type="evidence" value="ECO:0007669"/>
    <property type="project" value="UniProtKB-KW"/>
</dbReference>
<keyword evidence="4" id="KW-0238">DNA-binding</keyword>
<dbReference type="InterPro" id="IPR035965">
    <property type="entry name" value="PAS-like_dom_sf"/>
</dbReference>
<sequence length="756" mass="83248">MEPRSQYGSSPSLLDWSNNFGELYPLICNNPSSAVQNYTFDSGGNCEAGIFHNLTATGPHSQTVSAQSEYDSKNIYLPHEQSKEHSMTGRKRTDKSSDKTPSSSYGEAGPSEKKYSRLLSASSSVASVISEDLTGFDSEDDWTLHGSESMSPTHDHERKKGNRQNHSEIEKRRRDKMNLYINELSQVVPLCVTMSHKLDKLTVLRMAVQHLKTIRGSIHSYTEGDYKPAFLSDEESKKLILQSADGFLFVVDCDRGRILYMSESVSQVLNYSQSDLLGQSWFDILHPKDVAKVKEQLSSSDLCPRERLIDAKTMLPVKTEIQQNSLHRLCPGARRSFFCRMRCKVTAQVKEEADSSTGCSGSSRHRKAYNINREKKYSVIHCTGYLKSWAPSKLGAVHNSYRDDGSDVESCNLSCLVAVGRIQPSVLSPQGLRGRIISKSGKNPEEVQLEYISRHAVDGKFTFMEQKATLIHGYLPQEILGTSVYEYLHAEDMLSLAASHKAVLQKLEEVITPVFRFRTREGTFIRLQSRLRSFRNPWTKEVESILAKNLFMVSEGLVESTDVSSETINLDLYSGARGGRQHELEPSKIGQVIADEVLESLRRSSSGGSTLGPSPSSVLSGDGSPFSANDSPGVILGDVGIQGQGDISNGQSQGSTAQQVRNNQRSSLLDLRNNRQIVHMLSEAGLQGDDEMLEVIGGLMNDTSPSGVENDSTNPNVNDSIDGNDEAAMAVVMSLLEADAGLGGPVDFSGLPWPLP</sequence>
<gene>
    <name evidence="10" type="ORF">QYM36_000436</name>
</gene>
<dbReference type="GO" id="GO:0005634">
    <property type="term" value="C:nucleus"/>
    <property type="evidence" value="ECO:0007669"/>
    <property type="project" value="UniProtKB-SubCell"/>
</dbReference>
<proteinExistence type="predicted"/>
<dbReference type="CDD" id="cd00130">
    <property type="entry name" value="PAS"/>
    <property type="match status" value="2"/>
</dbReference>
<dbReference type="PRINTS" id="PR00785">
    <property type="entry name" value="NCTRNSLOCATR"/>
</dbReference>
<reference evidence="10" key="1">
    <citation type="submission" date="2023-07" db="EMBL/GenBank/DDBJ databases">
        <title>Chromosome-level genome assembly of Artemia franciscana.</title>
        <authorList>
            <person name="Jo E."/>
        </authorList>
    </citation>
    <scope>NUCLEOTIDE SEQUENCE</scope>
    <source>
        <tissue evidence="10">Whole body</tissue>
    </source>
</reference>
<feature type="domain" description="PAS" evidence="8">
    <location>
        <begin position="458"/>
        <end position="507"/>
    </location>
</feature>
<organism evidence="10 11">
    <name type="scientific">Artemia franciscana</name>
    <name type="common">Brine shrimp</name>
    <name type="synonym">Artemia sanfranciscana</name>
    <dbReference type="NCBI Taxonomy" id="6661"/>
    <lineage>
        <taxon>Eukaryota</taxon>
        <taxon>Metazoa</taxon>
        <taxon>Ecdysozoa</taxon>
        <taxon>Arthropoda</taxon>
        <taxon>Crustacea</taxon>
        <taxon>Branchiopoda</taxon>
        <taxon>Anostraca</taxon>
        <taxon>Artemiidae</taxon>
        <taxon>Artemia</taxon>
    </lineage>
</organism>
<keyword evidence="11" id="KW-1185">Reference proteome</keyword>
<evidence type="ECO:0000313" key="11">
    <source>
        <dbReference type="Proteomes" id="UP001187531"/>
    </source>
</evidence>
<dbReference type="Pfam" id="PF00010">
    <property type="entry name" value="HLH"/>
    <property type="match status" value="1"/>
</dbReference>